<proteinExistence type="inferred from homology"/>
<dbReference type="PANTHER" id="PTHR44411">
    <property type="entry name" value="THO COMPLEX SUBUNIT 6 HOMOLOG"/>
    <property type="match status" value="1"/>
</dbReference>
<gene>
    <name evidence="4" type="primary">THOC6</name>
    <name evidence="4" type="ORF">NPIL_427451</name>
</gene>
<organism evidence="4 5">
    <name type="scientific">Nephila pilipes</name>
    <name type="common">Giant wood spider</name>
    <name type="synonym">Nephila maculata</name>
    <dbReference type="NCBI Taxonomy" id="299642"/>
    <lineage>
        <taxon>Eukaryota</taxon>
        <taxon>Metazoa</taxon>
        <taxon>Ecdysozoa</taxon>
        <taxon>Arthropoda</taxon>
        <taxon>Chelicerata</taxon>
        <taxon>Arachnida</taxon>
        <taxon>Araneae</taxon>
        <taxon>Araneomorphae</taxon>
        <taxon>Entelegynae</taxon>
        <taxon>Araneoidea</taxon>
        <taxon>Nephilidae</taxon>
        <taxon>Nephila</taxon>
    </lineage>
</organism>
<evidence type="ECO:0000313" key="4">
    <source>
        <dbReference type="EMBL" id="GFT77442.1"/>
    </source>
</evidence>
<evidence type="ECO:0000256" key="3">
    <source>
        <dbReference type="PROSITE-ProRule" id="PRU00221"/>
    </source>
</evidence>
<dbReference type="SUPFAM" id="SSF50978">
    <property type="entry name" value="WD40 repeat-like"/>
    <property type="match status" value="1"/>
</dbReference>
<dbReference type="Proteomes" id="UP000887013">
    <property type="component" value="Unassembled WGS sequence"/>
</dbReference>
<dbReference type="OrthoDB" id="273067at2759"/>
<evidence type="ECO:0000313" key="5">
    <source>
        <dbReference type="Proteomes" id="UP000887013"/>
    </source>
</evidence>
<feature type="repeat" description="WD" evidence="3">
    <location>
        <begin position="154"/>
        <end position="186"/>
    </location>
</feature>
<reference evidence="4" key="1">
    <citation type="submission" date="2020-08" db="EMBL/GenBank/DDBJ databases">
        <title>Multicomponent nature underlies the extraordinary mechanical properties of spider dragline silk.</title>
        <authorList>
            <person name="Kono N."/>
            <person name="Nakamura H."/>
            <person name="Mori M."/>
            <person name="Yoshida Y."/>
            <person name="Ohtoshi R."/>
            <person name="Malay A.D."/>
            <person name="Moran D.A.P."/>
            <person name="Tomita M."/>
            <person name="Numata K."/>
            <person name="Arakawa K."/>
        </authorList>
    </citation>
    <scope>NUCLEOTIDE SEQUENCE</scope>
</reference>
<dbReference type="InterPro" id="IPR036322">
    <property type="entry name" value="WD40_repeat_dom_sf"/>
</dbReference>
<dbReference type="InterPro" id="IPR001680">
    <property type="entry name" value="WD40_rpt"/>
</dbReference>
<dbReference type="PROSITE" id="PS50082">
    <property type="entry name" value="WD_REPEATS_2"/>
    <property type="match status" value="1"/>
</dbReference>
<name>A0A8X6U5Q2_NEPPI</name>
<dbReference type="InterPro" id="IPR042626">
    <property type="entry name" value="THOC6"/>
</dbReference>
<dbReference type="PANTHER" id="PTHR44411:SF1">
    <property type="entry name" value="THO COMPLEX SUBUNIT 6 HOMOLOG"/>
    <property type="match status" value="1"/>
</dbReference>
<keyword evidence="2 3" id="KW-0853">WD repeat</keyword>
<dbReference type="GO" id="GO:0000346">
    <property type="term" value="C:transcription export complex"/>
    <property type="evidence" value="ECO:0007669"/>
    <property type="project" value="TreeGrafter"/>
</dbReference>
<sequence>MNKLKQYYTTVYAVAYSSCGYYLAAANNYGNIAIFKLSSLFECGANIHLEASRKYPIFQFSAHVGPIYSLISTKQFIISGGVGDLKIWKWSDVKKKEVKSIWTFFIPQGESLTKPEVNSLVMSKKEDEGILYAGCGDNKIYCLDIKKQSILFVLEGHTDYIHCIDLGKNSQECVSASEDGSVRIWDSRKSGDAVHILEPHKHQLANRPEFGKWIGCVALDSSDEWLVCGGAPNLCMWHLRSLAPSTQFLKPQMTSNVVCFREDMIISGGSESYINHWSLDGKLRSEVPSSSSSVFCLGYNTSSSQQILAAGGSSYKIDLCTDFRYKNFSLFFCDS</sequence>
<dbReference type="GO" id="GO:0000347">
    <property type="term" value="C:THO complex"/>
    <property type="evidence" value="ECO:0007669"/>
    <property type="project" value="TreeGrafter"/>
</dbReference>
<comment type="caution">
    <text evidence="4">The sequence shown here is derived from an EMBL/GenBank/DDBJ whole genome shotgun (WGS) entry which is preliminary data.</text>
</comment>
<dbReference type="Pfam" id="PF00400">
    <property type="entry name" value="WD40"/>
    <property type="match status" value="1"/>
</dbReference>
<dbReference type="EMBL" id="BMAW01117927">
    <property type="protein sequence ID" value="GFT77442.1"/>
    <property type="molecule type" value="Genomic_DNA"/>
</dbReference>
<dbReference type="PROSITE" id="PS50294">
    <property type="entry name" value="WD_REPEATS_REGION"/>
    <property type="match status" value="1"/>
</dbReference>
<protein>
    <submittedName>
        <fullName evidence="4">THO complex subunit 6 homolog</fullName>
    </submittedName>
</protein>
<keyword evidence="5" id="KW-1185">Reference proteome</keyword>
<dbReference type="GO" id="GO:0006406">
    <property type="term" value="P:mRNA export from nucleus"/>
    <property type="evidence" value="ECO:0007669"/>
    <property type="project" value="TreeGrafter"/>
</dbReference>
<dbReference type="AlphaFoldDB" id="A0A8X6U5Q2"/>
<evidence type="ECO:0000256" key="2">
    <source>
        <dbReference type="ARBA" id="ARBA00022574"/>
    </source>
</evidence>
<accession>A0A8X6U5Q2</accession>
<evidence type="ECO:0000256" key="1">
    <source>
        <dbReference type="ARBA" id="ARBA00009728"/>
    </source>
</evidence>
<dbReference type="InterPro" id="IPR015943">
    <property type="entry name" value="WD40/YVTN_repeat-like_dom_sf"/>
</dbReference>
<dbReference type="Gene3D" id="2.130.10.10">
    <property type="entry name" value="YVTN repeat-like/Quinoprotein amine dehydrogenase"/>
    <property type="match status" value="2"/>
</dbReference>
<dbReference type="SMART" id="SM00320">
    <property type="entry name" value="WD40"/>
    <property type="match status" value="7"/>
</dbReference>
<comment type="similarity">
    <text evidence="1">Belongs to the WD repeat THOC6 family.</text>
</comment>